<proteinExistence type="predicted"/>
<accession>A0A7J9DPT8</accession>
<dbReference type="InterPro" id="IPR052035">
    <property type="entry name" value="ZnF_BED_domain_contain"/>
</dbReference>
<dbReference type="Proteomes" id="UP000593568">
    <property type="component" value="Unassembled WGS sequence"/>
</dbReference>
<dbReference type="PANTHER" id="PTHR46481:SF6">
    <property type="entry name" value="ZINC FINGER BED DOMAIN-CONTAINING PROTEIN RICESLEEPER 2-LIKE"/>
    <property type="match status" value="1"/>
</dbReference>
<evidence type="ECO:0000313" key="2">
    <source>
        <dbReference type="Proteomes" id="UP000593568"/>
    </source>
</evidence>
<sequence length="141" mass="16507">MDILMYYAKERDHIKEELAKAPSLICLASDSLNSEHTNDEYIYITVHWVDKHWKLQKRIIRFRALSPPITLGNASYNNVMVSFLKYCFRVNRALLCDGVCFQVRCCEHILNLIVKVCLELVDDVVGKILNEIKYIKKLRIC</sequence>
<dbReference type="SUPFAM" id="SSF53098">
    <property type="entry name" value="Ribonuclease H-like"/>
    <property type="match status" value="1"/>
</dbReference>
<protein>
    <submittedName>
        <fullName evidence="1">Uncharacterized protein</fullName>
    </submittedName>
</protein>
<comment type="caution">
    <text evidence="1">The sequence shown here is derived from an EMBL/GenBank/DDBJ whole genome shotgun (WGS) entry which is preliminary data.</text>
</comment>
<gene>
    <name evidence="1" type="ORF">Gotri_012332</name>
</gene>
<dbReference type="InterPro" id="IPR012337">
    <property type="entry name" value="RNaseH-like_sf"/>
</dbReference>
<dbReference type="PANTHER" id="PTHR46481">
    <property type="entry name" value="ZINC FINGER BED DOMAIN-CONTAINING PROTEIN 4"/>
    <property type="match status" value="1"/>
</dbReference>
<keyword evidence="2" id="KW-1185">Reference proteome</keyword>
<organism evidence="1 2">
    <name type="scientific">Gossypium trilobum</name>
    <dbReference type="NCBI Taxonomy" id="34281"/>
    <lineage>
        <taxon>Eukaryota</taxon>
        <taxon>Viridiplantae</taxon>
        <taxon>Streptophyta</taxon>
        <taxon>Embryophyta</taxon>
        <taxon>Tracheophyta</taxon>
        <taxon>Spermatophyta</taxon>
        <taxon>Magnoliopsida</taxon>
        <taxon>eudicotyledons</taxon>
        <taxon>Gunneridae</taxon>
        <taxon>Pentapetalae</taxon>
        <taxon>rosids</taxon>
        <taxon>malvids</taxon>
        <taxon>Malvales</taxon>
        <taxon>Malvaceae</taxon>
        <taxon>Malvoideae</taxon>
        <taxon>Gossypium</taxon>
    </lineage>
</organism>
<evidence type="ECO:0000313" key="1">
    <source>
        <dbReference type="EMBL" id="MBA0762762.1"/>
    </source>
</evidence>
<name>A0A7J9DPT8_9ROSI</name>
<dbReference type="AlphaFoldDB" id="A0A7J9DPT8"/>
<reference evidence="1 2" key="1">
    <citation type="journal article" date="2019" name="Genome Biol. Evol.">
        <title>Insights into the evolution of the New World diploid cottons (Gossypium, subgenus Houzingenia) based on genome sequencing.</title>
        <authorList>
            <person name="Grover C.E."/>
            <person name="Arick M.A. 2nd"/>
            <person name="Thrash A."/>
            <person name="Conover J.L."/>
            <person name="Sanders W.S."/>
            <person name="Peterson D.G."/>
            <person name="Frelichowski J.E."/>
            <person name="Scheffler J.A."/>
            <person name="Scheffler B.E."/>
            <person name="Wendel J.F."/>
        </authorList>
    </citation>
    <scope>NUCLEOTIDE SEQUENCE [LARGE SCALE GENOMIC DNA]</scope>
    <source>
        <strain evidence="1">8</strain>
        <tissue evidence="1">Leaf</tissue>
    </source>
</reference>
<dbReference type="EMBL" id="JABEZW010000004">
    <property type="protein sequence ID" value="MBA0762762.1"/>
    <property type="molecule type" value="Genomic_DNA"/>
</dbReference>